<dbReference type="SUPFAM" id="SSF56399">
    <property type="entry name" value="ADP-ribosylation"/>
    <property type="match status" value="1"/>
</dbReference>
<keyword evidence="3 9" id="KW-0808">Transferase</keyword>
<feature type="non-terminal residue" evidence="10">
    <location>
        <position position="604"/>
    </location>
</feature>
<dbReference type="GO" id="GO:0016779">
    <property type="term" value="F:nucleotidyltransferase activity"/>
    <property type="evidence" value="ECO:0007669"/>
    <property type="project" value="UniProtKB-KW"/>
</dbReference>
<dbReference type="PROSITE" id="PS50293">
    <property type="entry name" value="TPR_REGION"/>
    <property type="match status" value="2"/>
</dbReference>
<organism evidence="10 12">
    <name type="scientific">Didymodactylos carnosus</name>
    <dbReference type="NCBI Taxonomy" id="1234261"/>
    <lineage>
        <taxon>Eukaryota</taxon>
        <taxon>Metazoa</taxon>
        <taxon>Spiralia</taxon>
        <taxon>Gnathifera</taxon>
        <taxon>Rotifera</taxon>
        <taxon>Eurotatoria</taxon>
        <taxon>Bdelloidea</taxon>
        <taxon>Philodinida</taxon>
        <taxon>Philodinidae</taxon>
        <taxon>Didymodactylos</taxon>
    </lineage>
</organism>
<feature type="repeat" description="TPR" evidence="8">
    <location>
        <begin position="560"/>
        <end position="593"/>
    </location>
</feature>
<evidence type="ECO:0000256" key="2">
    <source>
        <dbReference type="ARBA" id="ARBA00022676"/>
    </source>
</evidence>
<evidence type="ECO:0000256" key="7">
    <source>
        <dbReference type="ARBA" id="ARBA00047597"/>
    </source>
</evidence>
<dbReference type="Pfam" id="PF01129">
    <property type="entry name" value="ART"/>
    <property type="match status" value="1"/>
</dbReference>
<dbReference type="SUPFAM" id="SSF48452">
    <property type="entry name" value="TPR-like"/>
    <property type="match status" value="1"/>
</dbReference>
<keyword evidence="12" id="KW-1185">Reference proteome</keyword>
<keyword evidence="2 9" id="KW-0328">Glycosyltransferase</keyword>
<evidence type="ECO:0000256" key="6">
    <source>
        <dbReference type="ARBA" id="ARBA00022803"/>
    </source>
</evidence>
<keyword evidence="9" id="KW-0521">NADP</keyword>
<keyword evidence="4" id="KW-0548">Nucleotidyltransferase</keyword>
<evidence type="ECO:0000256" key="3">
    <source>
        <dbReference type="ARBA" id="ARBA00022679"/>
    </source>
</evidence>
<dbReference type="EMBL" id="CAJOBC010085834">
    <property type="protein sequence ID" value="CAF4336265.1"/>
    <property type="molecule type" value="Genomic_DNA"/>
</dbReference>
<comment type="similarity">
    <text evidence="1 9">Belongs to the Arg-specific ADP-ribosyltransferase family.</text>
</comment>
<proteinExistence type="inferred from homology"/>
<evidence type="ECO:0000256" key="9">
    <source>
        <dbReference type="RuleBase" id="RU361228"/>
    </source>
</evidence>
<sequence length="604" mass="69634">MGCSASTKTAGSVSSSLYGAISSPAYLHQCRDSTKNREKDEQRAEPQDLLQNFLLLWLDAKLDESNPDFRHSITQLRRTVDTIETFRDSAECLEYISNFEDEKAFLIVSGDLTDKIVPRIHGIPQIYAIYIFCRKQSKYEQWATKEWSKVRGVFTEIDSVCASVRQAARECDDDPGVITGELEPSFMYTILFKEIVLEIDFDRKITVPDLADYARKQKAYADKQEQLEMIDDFVRNYDVSTTNNPIRWYTAECFTYKMLNKALGKLDVGTLLKTGFFMRDLYENIQQLHQTQINDKCVVFPTKVYRGQAMTPQDFKRNIKREKLVSYNNFLSTTEERDVAVGFIRRKLQSDQAKIGVLFVMEIDPSLKSAPYANITELSYSEHEKEILFATHTVFRVRQMKQTQEGDMKIWQIHLTLTSATDDHHLSQLTQSIRQDITGAGWQQMGILLCKMGQNEKAEAVYMQLLDKASTEDDRAYCYHQLALIKNNQGEYNNALQFYNQSLEICQRTLSKDHPNLATLHSNIGQVYSKMGDYTKALEYYEKDLRITLIALPENHPDLATSYSNIGQVYSNMGDYTKALEYYEKSRQIYIIALPENHPDLATS</sequence>
<dbReference type="GO" id="GO:0106274">
    <property type="term" value="F:NAD+-protein-arginine ADP-ribosyltransferase activity"/>
    <property type="evidence" value="ECO:0007669"/>
    <property type="project" value="UniProtKB-EC"/>
</dbReference>
<dbReference type="Gene3D" id="3.90.176.10">
    <property type="entry name" value="Toxin ADP-ribosyltransferase, Chain A, domain 1"/>
    <property type="match status" value="1"/>
</dbReference>
<dbReference type="AlphaFoldDB" id="A0A815QWV4"/>
<dbReference type="Proteomes" id="UP000663829">
    <property type="component" value="Unassembled WGS sequence"/>
</dbReference>
<comment type="catalytic activity">
    <reaction evidence="7 9">
        <text>L-arginyl-[protein] + NAD(+) = N(omega)-(ADP-D-ribosyl)-L-arginyl-[protein] + nicotinamide + H(+)</text>
        <dbReference type="Rhea" id="RHEA:19149"/>
        <dbReference type="Rhea" id="RHEA-COMP:10532"/>
        <dbReference type="Rhea" id="RHEA-COMP:15087"/>
        <dbReference type="ChEBI" id="CHEBI:15378"/>
        <dbReference type="ChEBI" id="CHEBI:17154"/>
        <dbReference type="ChEBI" id="CHEBI:29965"/>
        <dbReference type="ChEBI" id="CHEBI:57540"/>
        <dbReference type="ChEBI" id="CHEBI:142554"/>
        <dbReference type="EC" id="2.4.2.31"/>
    </reaction>
</comment>
<dbReference type="Pfam" id="PF13374">
    <property type="entry name" value="TPR_10"/>
    <property type="match status" value="1"/>
</dbReference>
<dbReference type="InterPro" id="IPR011990">
    <property type="entry name" value="TPR-like_helical_dom_sf"/>
</dbReference>
<feature type="repeat" description="TPR" evidence="8">
    <location>
        <begin position="518"/>
        <end position="551"/>
    </location>
</feature>
<dbReference type="PROSITE" id="PS51996">
    <property type="entry name" value="TR_MART"/>
    <property type="match status" value="1"/>
</dbReference>
<evidence type="ECO:0000313" key="11">
    <source>
        <dbReference type="EMBL" id="CAF4336265.1"/>
    </source>
</evidence>
<dbReference type="Gene3D" id="1.25.40.10">
    <property type="entry name" value="Tetratricopeptide repeat domain"/>
    <property type="match status" value="1"/>
</dbReference>
<dbReference type="Pfam" id="PF13424">
    <property type="entry name" value="TPR_12"/>
    <property type="match status" value="1"/>
</dbReference>
<protein>
    <recommendedName>
        <fullName evidence="9">NAD(P)(+)--arginine ADP-ribosyltransferase</fullName>
        <ecNumber evidence="9">2.4.2.31</ecNumber>
    </recommendedName>
    <alternativeName>
        <fullName evidence="9">Mono(ADP-ribosyl)transferase</fullName>
    </alternativeName>
</protein>
<dbReference type="EC" id="2.4.2.31" evidence="9"/>
<evidence type="ECO:0000256" key="4">
    <source>
        <dbReference type="ARBA" id="ARBA00022695"/>
    </source>
</evidence>
<dbReference type="SMART" id="SM00028">
    <property type="entry name" value="TPR"/>
    <property type="match status" value="4"/>
</dbReference>
<keyword evidence="5" id="KW-0677">Repeat</keyword>
<dbReference type="PANTHER" id="PTHR45641">
    <property type="entry name" value="TETRATRICOPEPTIDE REPEAT PROTEIN (AFU_ORTHOLOGUE AFUA_6G03870)"/>
    <property type="match status" value="1"/>
</dbReference>
<evidence type="ECO:0000256" key="1">
    <source>
        <dbReference type="ARBA" id="ARBA00009558"/>
    </source>
</evidence>
<dbReference type="InterPro" id="IPR000768">
    <property type="entry name" value="ART"/>
</dbReference>
<accession>A0A815QWV4</accession>
<name>A0A815QWV4_9BILA</name>
<dbReference type="PANTHER" id="PTHR45641:SF1">
    <property type="entry name" value="AAA+ ATPASE DOMAIN-CONTAINING PROTEIN"/>
    <property type="match status" value="1"/>
</dbReference>
<evidence type="ECO:0000313" key="12">
    <source>
        <dbReference type="Proteomes" id="UP000663829"/>
    </source>
</evidence>
<dbReference type="InterPro" id="IPR019734">
    <property type="entry name" value="TPR_rpt"/>
</dbReference>
<dbReference type="OrthoDB" id="4224577at2759"/>
<gene>
    <name evidence="10" type="ORF">GPM918_LOCUS35334</name>
    <name evidence="11" type="ORF">SRO942_LOCUS36052</name>
</gene>
<evidence type="ECO:0000313" key="10">
    <source>
        <dbReference type="EMBL" id="CAF1467583.1"/>
    </source>
</evidence>
<dbReference type="EMBL" id="CAJNOQ010020370">
    <property type="protein sequence ID" value="CAF1467583.1"/>
    <property type="molecule type" value="Genomic_DNA"/>
</dbReference>
<evidence type="ECO:0000256" key="8">
    <source>
        <dbReference type="PROSITE-ProRule" id="PRU00339"/>
    </source>
</evidence>
<evidence type="ECO:0000256" key="5">
    <source>
        <dbReference type="ARBA" id="ARBA00022737"/>
    </source>
</evidence>
<keyword evidence="6 8" id="KW-0802">TPR repeat</keyword>
<comment type="caution">
    <text evidence="10">The sequence shown here is derived from an EMBL/GenBank/DDBJ whole genome shotgun (WGS) entry which is preliminary data.</text>
</comment>
<dbReference type="Proteomes" id="UP000681722">
    <property type="component" value="Unassembled WGS sequence"/>
</dbReference>
<feature type="repeat" description="TPR" evidence="8">
    <location>
        <begin position="476"/>
        <end position="509"/>
    </location>
</feature>
<reference evidence="10" key="1">
    <citation type="submission" date="2021-02" db="EMBL/GenBank/DDBJ databases">
        <authorList>
            <person name="Nowell W R."/>
        </authorList>
    </citation>
    <scope>NUCLEOTIDE SEQUENCE</scope>
</reference>
<keyword evidence="9" id="KW-0520">NAD</keyword>
<dbReference type="PROSITE" id="PS50005">
    <property type="entry name" value="TPR"/>
    <property type="match status" value="3"/>
</dbReference>